<reference evidence="5" key="1">
    <citation type="journal article" date="2019" name="Int. J. Syst. Evol. Microbiol.">
        <title>The Global Catalogue of Microorganisms (GCM) 10K type strain sequencing project: providing services to taxonomists for standard genome sequencing and annotation.</title>
        <authorList>
            <consortium name="The Broad Institute Genomics Platform"/>
            <consortium name="The Broad Institute Genome Sequencing Center for Infectious Disease"/>
            <person name="Wu L."/>
            <person name="Ma J."/>
        </authorList>
    </citation>
    <scope>NUCLEOTIDE SEQUENCE [LARGE SCALE GENOMIC DNA]</scope>
    <source>
        <strain evidence="5">CCM 8749</strain>
    </source>
</reference>
<dbReference type="GO" id="GO:0008483">
    <property type="term" value="F:transaminase activity"/>
    <property type="evidence" value="ECO:0007669"/>
    <property type="project" value="UniProtKB-KW"/>
</dbReference>
<keyword evidence="4" id="KW-0808">Transferase</keyword>
<keyword evidence="5" id="KW-1185">Reference proteome</keyword>
<dbReference type="PANTHER" id="PTHR43094">
    <property type="entry name" value="AMINOTRANSFERASE"/>
    <property type="match status" value="1"/>
</dbReference>
<evidence type="ECO:0000313" key="5">
    <source>
        <dbReference type="Proteomes" id="UP001596250"/>
    </source>
</evidence>
<evidence type="ECO:0000256" key="3">
    <source>
        <dbReference type="RuleBase" id="RU003560"/>
    </source>
</evidence>
<keyword evidence="4" id="KW-0032">Aminotransferase</keyword>
<dbReference type="Proteomes" id="UP001596250">
    <property type="component" value="Unassembled WGS sequence"/>
</dbReference>
<dbReference type="CDD" id="cd00610">
    <property type="entry name" value="OAT_like"/>
    <property type="match status" value="1"/>
</dbReference>
<dbReference type="Pfam" id="PF00202">
    <property type="entry name" value="Aminotran_3"/>
    <property type="match status" value="1"/>
</dbReference>
<dbReference type="InterPro" id="IPR049704">
    <property type="entry name" value="Aminotrans_3_PPA_site"/>
</dbReference>
<dbReference type="NCBIfam" id="NF005812">
    <property type="entry name" value="PRK07678.1"/>
    <property type="match status" value="1"/>
</dbReference>
<proteinExistence type="inferred from homology"/>
<comment type="similarity">
    <text evidence="1 3">Belongs to the class-III pyridoxal-phosphate-dependent aminotransferase family.</text>
</comment>
<evidence type="ECO:0000256" key="1">
    <source>
        <dbReference type="ARBA" id="ARBA00008954"/>
    </source>
</evidence>
<dbReference type="PROSITE" id="PS00600">
    <property type="entry name" value="AA_TRANSFER_CLASS_3"/>
    <property type="match status" value="1"/>
</dbReference>
<dbReference type="Gene3D" id="3.90.1150.10">
    <property type="entry name" value="Aspartate Aminotransferase, domain 1"/>
    <property type="match status" value="1"/>
</dbReference>
<gene>
    <name evidence="4" type="ORF">ACFPXP_15585</name>
</gene>
<evidence type="ECO:0000256" key="2">
    <source>
        <dbReference type="ARBA" id="ARBA00022898"/>
    </source>
</evidence>
<organism evidence="4 5">
    <name type="scientific">Marinicrinis lubricantis</name>
    <dbReference type="NCBI Taxonomy" id="2086470"/>
    <lineage>
        <taxon>Bacteria</taxon>
        <taxon>Bacillati</taxon>
        <taxon>Bacillota</taxon>
        <taxon>Bacilli</taxon>
        <taxon>Bacillales</taxon>
        <taxon>Paenibacillaceae</taxon>
    </lineage>
</organism>
<keyword evidence="2 3" id="KW-0663">Pyridoxal phosphate</keyword>
<sequence>MSAKEAATQGHSKQRMLEKDRKYVWHHMSPHNEGPMIIVSGEGCWLTDMDGNRYYDAISGLWCVNIGYGRKEMAKAAAEQMDNVAYVPMTQAHIPGIELAERISEWLGGGYRILFSNSGSEANEAAFKIARQYFNQIGQPERHKFISRHRAYHGSSMGALAATGQAQRKMRYEPLGTGFLHVPPPYCYRCPFGQNKDSCRMECAEIYDQVMEWEGAQTVAGVILEPVITGGGMIVPPQDYMKRVKEICDKHGALLIVDEVICGYGRSGRRFGHHNFGVQPDIVTMAKGLTSAYSPLSATAVREDLYDAFRLSGGLDHFRHINTFGGNPVSCAVANKNLEIIERERLVDHASELGRRLRDRLMSLASHPYVGDIRTFGFAAGIELVEDKETKKPASSDLIAKVMTACKQRGLLIGKNGDTTPGYANVLTLAPPFVAAFEEVDWMVSTLAIALSMLPLYDGKEVGLTNGWRE</sequence>
<accession>A0ABW1IRT1</accession>
<protein>
    <submittedName>
        <fullName evidence="4">Aspartate aminotransferase family protein</fullName>
    </submittedName>
</protein>
<dbReference type="InterPro" id="IPR015422">
    <property type="entry name" value="PyrdxlP-dep_Trfase_small"/>
</dbReference>
<dbReference type="InterPro" id="IPR015421">
    <property type="entry name" value="PyrdxlP-dep_Trfase_major"/>
</dbReference>
<dbReference type="Gene3D" id="3.40.640.10">
    <property type="entry name" value="Type I PLP-dependent aspartate aminotransferase-like (Major domain)"/>
    <property type="match status" value="1"/>
</dbReference>
<dbReference type="RefSeq" id="WP_379895246.1">
    <property type="nucleotide sequence ID" value="NZ_CBCSCT010000030.1"/>
</dbReference>
<dbReference type="InterPro" id="IPR005814">
    <property type="entry name" value="Aminotrans_3"/>
</dbReference>
<dbReference type="SUPFAM" id="SSF53383">
    <property type="entry name" value="PLP-dependent transferases"/>
    <property type="match status" value="1"/>
</dbReference>
<dbReference type="PANTHER" id="PTHR43094:SF1">
    <property type="entry name" value="AMINOTRANSFERASE CLASS-III"/>
    <property type="match status" value="1"/>
</dbReference>
<evidence type="ECO:0000313" key="4">
    <source>
        <dbReference type="EMBL" id="MFC5987827.1"/>
    </source>
</evidence>
<dbReference type="InterPro" id="IPR015424">
    <property type="entry name" value="PyrdxlP-dep_Trfase"/>
</dbReference>
<name>A0ABW1IRT1_9BACL</name>
<dbReference type="EMBL" id="JBHSQV010000171">
    <property type="protein sequence ID" value="MFC5987827.1"/>
    <property type="molecule type" value="Genomic_DNA"/>
</dbReference>
<comment type="caution">
    <text evidence="4">The sequence shown here is derived from an EMBL/GenBank/DDBJ whole genome shotgun (WGS) entry which is preliminary data.</text>
</comment>